<dbReference type="SUPFAM" id="SSF48452">
    <property type="entry name" value="TPR-like"/>
    <property type="match status" value="1"/>
</dbReference>
<sequence>MLRGAVYYDTTAARHGNSIVRRRASIRPARIMKKLLAAAGVSLTLSLMLVSGTAFALPTATQIETTIQQGDWQKADSQLNEVLKAHPDSARAHYLYAQVLDREGRPAEALAQLQRAKTLDPQVRFTDPARFAQTEARLRSDAARVSGGAGGGVTHRTNNPFAQQQSAPATPSAFQPAPERHGPSMGMWIGIVVLIGAIALILRWTLRRARSQDDTRATDDRRAQLKRATDLLNDVRSLKLDVKLSTAPGHEALEREVEGAETQLRQLVEALSNSKNPVPPYQIEDLERQVASLKARAEGRPDPNAAPAASAGMGDSSYAREADQAFGRGGQQPGYPPGYPQAPYPYPPQQQQPPVIVQQGGGFGGGMGGLLTGVLLGEALNSGRDRVIERDVIVDDESRKRGGNDAGSIDFGQGSNDWSDGSGGGDGGVDMGSNDDSGGWNDT</sequence>
<feature type="transmembrane region" description="Helical" evidence="2">
    <location>
        <begin position="185"/>
        <end position="206"/>
    </location>
</feature>
<feature type="compositionally biased region" description="Gly residues" evidence="1">
    <location>
        <begin position="421"/>
        <end position="430"/>
    </location>
</feature>
<feature type="compositionally biased region" description="Low complexity" evidence="1">
    <location>
        <begin position="160"/>
        <end position="177"/>
    </location>
</feature>
<dbReference type="InterPro" id="IPR011990">
    <property type="entry name" value="TPR-like_helical_dom_sf"/>
</dbReference>
<evidence type="ECO:0000256" key="2">
    <source>
        <dbReference type="SAM" id="Phobius"/>
    </source>
</evidence>
<dbReference type="Proteomes" id="UP000019146">
    <property type="component" value="Chromosome 1"/>
</dbReference>
<feature type="region of interest" description="Disordered" evidence="1">
    <location>
        <begin position="158"/>
        <end position="179"/>
    </location>
</feature>
<feature type="region of interest" description="Disordered" evidence="1">
    <location>
        <begin position="293"/>
        <end position="361"/>
    </location>
</feature>
<keyword evidence="2" id="KW-1133">Transmembrane helix</keyword>
<protein>
    <submittedName>
        <fullName evidence="3">TPR repeat protein</fullName>
    </submittedName>
</protein>
<feature type="compositionally biased region" description="Low complexity" evidence="1">
    <location>
        <begin position="431"/>
        <end position="443"/>
    </location>
</feature>
<gene>
    <name evidence="3" type="ORF">K788_0003860</name>
</gene>
<organism evidence="3 4">
    <name type="scientific">Paraburkholderia caribensis MBA4</name>
    <dbReference type="NCBI Taxonomy" id="1323664"/>
    <lineage>
        <taxon>Bacteria</taxon>
        <taxon>Pseudomonadati</taxon>
        <taxon>Pseudomonadota</taxon>
        <taxon>Betaproteobacteria</taxon>
        <taxon>Burkholderiales</taxon>
        <taxon>Burkholderiaceae</taxon>
        <taxon>Paraburkholderia</taxon>
    </lineage>
</organism>
<keyword evidence="2" id="KW-0472">Membrane</keyword>
<evidence type="ECO:0000313" key="3">
    <source>
        <dbReference type="EMBL" id="ALL65440.1"/>
    </source>
</evidence>
<evidence type="ECO:0000256" key="1">
    <source>
        <dbReference type="SAM" id="MobiDB-lite"/>
    </source>
</evidence>
<feature type="region of interest" description="Disordered" evidence="1">
    <location>
        <begin position="398"/>
        <end position="443"/>
    </location>
</feature>
<dbReference type="Gene3D" id="1.25.40.10">
    <property type="entry name" value="Tetratricopeptide repeat domain"/>
    <property type="match status" value="1"/>
</dbReference>
<name>A0A0P0RB81_9BURK</name>
<feature type="compositionally biased region" description="Pro residues" evidence="1">
    <location>
        <begin position="334"/>
        <end position="351"/>
    </location>
</feature>
<dbReference type="EMBL" id="CP012746">
    <property type="protein sequence ID" value="ALL65440.1"/>
    <property type="molecule type" value="Genomic_DNA"/>
</dbReference>
<accession>A0A0P0RB81</accession>
<proteinExistence type="predicted"/>
<dbReference type="Pfam" id="PF13432">
    <property type="entry name" value="TPR_16"/>
    <property type="match status" value="1"/>
</dbReference>
<evidence type="ECO:0000313" key="4">
    <source>
        <dbReference type="Proteomes" id="UP000019146"/>
    </source>
</evidence>
<keyword evidence="2" id="KW-0812">Transmembrane</keyword>
<dbReference type="AlphaFoldDB" id="A0A0P0RB81"/>
<reference evidence="3 4" key="1">
    <citation type="journal article" date="2014" name="Genome Announc.">
        <title>Draft Genome Sequence of the Haloacid-Degrading Burkholderia caribensis Strain MBA4.</title>
        <authorList>
            <person name="Pan Y."/>
            <person name="Kong K.F."/>
            <person name="Tsang J.S."/>
        </authorList>
    </citation>
    <scope>NUCLEOTIDE SEQUENCE [LARGE SCALE GENOMIC DNA]</scope>
    <source>
        <strain evidence="3 4">MBA4</strain>
    </source>
</reference>
<dbReference type="KEGG" id="bcai:K788_0003860"/>